<evidence type="ECO:0000313" key="1">
    <source>
        <dbReference type="EMBL" id="MEE3716965.1"/>
    </source>
</evidence>
<accession>A0AAW9Q0I5</accession>
<keyword evidence="2" id="KW-1185">Reference proteome</keyword>
<dbReference type="EMBL" id="JAZBJZ010000029">
    <property type="protein sequence ID" value="MEE3716965.1"/>
    <property type="molecule type" value="Genomic_DNA"/>
</dbReference>
<organism evidence="1 2">
    <name type="scientific">Tumidithrix elongata BACA0141</name>
    <dbReference type="NCBI Taxonomy" id="2716417"/>
    <lineage>
        <taxon>Bacteria</taxon>
        <taxon>Bacillati</taxon>
        <taxon>Cyanobacteriota</taxon>
        <taxon>Cyanophyceae</taxon>
        <taxon>Pseudanabaenales</taxon>
        <taxon>Pseudanabaenaceae</taxon>
        <taxon>Tumidithrix</taxon>
        <taxon>Tumidithrix elongata</taxon>
    </lineage>
</organism>
<dbReference type="AlphaFoldDB" id="A0AAW9Q0I5"/>
<name>A0AAW9Q0I5_9CYAN</name>
<gene>
    <name evidence="1" type="ORF">V2H45_09430</name>
</gene>
<dbReference type="Proteomes" id="UP001333818">
    <property type="component" value="Unassembled WGS sequence"/>
</dbReference>
<reference evidence="1" key="1">
    <citation type="submission" date="2024-01" db="EMBL/GenBank/DDBJ databases">
        <title>Bank of Algae and Cyanobacteria of the Azores (BACA) strain genomes.</title>
        <authorList>
            <person name="Luz R."/>
            <person name="Cordeiro R."/>
            <person name="Fonseca A."/>
            <person name="Goncalves V."/>
        </authorList>
    </citation>
    <scope>NUCLEOTIDE SEQUENCE</scope>
    <source>
        <strain evidence="1">BACA0141</strain>
    </source>
</reference>
<comment type="caution">
    <text evidence="1">The sequence shown here is derived from an EMBL/GenBank/DDBJ whole genome shotgun (WGS) entry which is preliminary data.</text>
</comment>
<evidence type="ECO:0000313" key="2">
    <source>
        <dbReference type="Proteomes" id="UP001333818"/>
    </source>
</evidence>
<sequence>MKRQNAPQQKLIAQWIDVDGKLICTWKSIDLEAKQGMILAFPTAAQAA</sequence>
<protein>
    <submittedName>
        <fullName evidence="1">Uncharacterized protein</fullName>
    </submittedName>
</protein>
<proteinExistence type="predicted"/>
<dbReference type="RefSeq" id="WP_330483394.1">
    <property type="nucleotide sequence ID" value="NZ_JAZBJZ010000029.1"/>
</dbReference>